<feature type="compositionally biased region" description="Low complexity" evidence="1">
    <location>
        <begin position="55"/>
        <end position="66"/>
    </location>
</feature>
<dbReference type="InterPro" id="IPR002110">
    <property type="entry name" value="Ankyrin_rpt"/>
</dbReference>
<dbReference type="Pfam" id="PF12796">
    <property type="entry name" value="Ank_2"/>
    <property type="match status" value="1"/>
</dbReference>
<dbReference type="EMBL" id="JARYMX010000003">
    <property type="protein sequence ID" value="KAJ9559410.1"/>
    <property type="molecule type" value="Genomic_DNA"/>
</dbReference>
<evidence type="ECO:0000313" key="3">
    <source>
        <dbReference type="Proteomes" id="UP001172457"/>
    </source>
</evidence>
<sequence length="289" mass="33006">MDDQPANVLIQHDQEMCDTSDQALLEEMSDTSDQALPEEMSDTSDQALPEEMSDTSDQSQSDSSEQLNYPCGDLFDGRRRDYTTICIPLFQASIIGDWEAVEKILAENREFDDDLLGYGITEHYDTTLHMAVYSQNIKLVENLVNRMTNQHLVLQDGLGQTAFHNVATVGDVDMAKVMVQRCPQLLTIRNKKDELPIFSAGLYGKRNMVDYLYGKYKSMAGNDWTSHDIESLFYKCIEADLFDSALKILDDNNEIGFSEIWNARLVLYTLAQKTYVFKDMKSWKNSSKY</sequence>
<proteinExistence type="predicted"/>
<dbReference type="InterPro" id="IPR036770">
    <property type="entry name" value="Ankyrin_rpt-contain_sf"/>
</dbReference>
<dbReference type="Gene3D" id="1.25.40.20">
    <property type="entry name" value="Ankyrin repeat-containing domain"/>
    <property type="match status" value="1"/>
</dbReference>
<comment type="caution">
    <text evidence="2">The sequence shown here is derived from an EMBL/GenBank/DDBJ whole genome shotgun (WGS) entry which is preliminary data.</text>
</comment>
<dbReference type="SMART" id="SM00248">
    <property type="entry name" value="ANK"/>
    <property type="match status" value="3"/>
</dbReference>
<evidence type="ECO:0000256" key="1">
    <source>
        <dbReference type="SAM" id="MobiDB-lite"/>
    </source>
</evidence>
<reference evidence="2" key="1">
    <citation type="submission" date="2023-03" db="EMBL/GenBank/DDBJ databases">
        <title>Chromosome-scale reference genome and RAD-based genetic map of yellow starthistle (Centaurea solstitialis) reveal putative structural variation and QTLs associated with invader traits.</title>
        <authorList>
            <person name="Reatini B."/>
            <person name="Cang F.A."/>
            <person name="Jiang Q."/>
            <person name="Mckibben M.T.W."/>
            <person name="Barker M.S."/>
            <person name="Rieseberg L.H."/>
            <person name="Dlugosch K.M."/>
        </authorList>
    </citation>
    <scope>NUCLEOTIDE SEQUENCE</scope>
    <source>
        <strain evidence="2">CAN-66</strain>
        <tissue evidence="2">Leaf</tissue>
    </source>
</reference>
<dbReference type="AlphaFoldDB" id="A0AA38TEC7"/>
<evidence type="ECO:0000313" key="2">
    <source>
        <dbReference type="EMBL" id="KAJ9559410.1"/>
    </source>
</evidence>
<dbReference type="Proteomes" id="UP001172457">
    <property type="component" value="Chromosome 3"/>
</dbReference>
<organism evidence="2 3">
    <name type="scientific">Centaurea solstitialis</name>
    <name type="common">yellow star-thistle</name>
    <dbReference type="NCBI Taxonomy" id="347529"/>
    <lineage>
        <taxon>Eukaryota</taxon>
        <taxon>Viridiplantae</taxon>
        <taxon>Streptophyta</taxon>
        <taxon>Embryophyta</taxon>
        <taxon>Tracheophyta</taxon>
        <taxon>Spermatophyta</taxon>
        <taxon>Magnoliopsida</taxon>
        <taxon>eudicotyledons</taxon>
        <taxon>Gunneridae</taxon>
        <taxon>Pentapetalae</taxon>
        <taxon>asterids</taxon>
        <taxon>campanulids</taxon>
        <taxon>Asterales</taxon>
        <taxon>Asteraceae</taxon>
        <taxon>Carduoideae</taxon>
        <taxon>Cardueae</taxon>
        <taxon>Centaureinae</taxon>
        <taxon>Centaurea</taxon>
    </lineage>
</organism>
<name>A0AA38TEC7_9ASTR</name>
<dbReference type="PANTHER" id="PTHR47303">
    <property type="match status" value="1"/>
</dbReference>
<accession>A0AA38TEC7</accession>
<keyword evidence="3" id="KW-1185">Reference proteome</keyword>
<dbReference type="PANTHER" id="PTHR47303:SF1">
    <property type="entry name" value="NF-KAPPA-B INHIBITOR BETA"/>
    <property type="match status" value="1"/>
</dbReference>
<gene>
    <name evidence="2" type="ORF">OSB04_014024</name>
</gene>
<dbReference type="SUPFAM" id="SSF48403">
    <property type="entry name" value="Ankyrin repeat"/>
    <property type="match status" value="1"/>
</dbReference>
<protein>
    <submittedName>
        <fullName evidence="2">Uncharacterized protein</fullName>
    </submittedName>
</protein>
<feature type="region of interest" description="Disordered" evidence="1">
    <location>
        <begin position="1"/>
        <end position="69"/>
    </location>
</feature>